<keyword evidence="4" id="KW-1185">Reference proteome</keyword>
<sequence length="323" mass="33418">MASRPRRRRLLRTLLAVLVVASVAVPVAGAARPAAVPAPVPVPLGPLRDASPRTLAERYAVNRDGIRAAARMAARHGDRARAAALRAMAAPARQFLAFDGRGGGRTAEVFGDLSRAERIAVVVPGSDTSLDRYGRLGDGAAALRRELGGRSAVIAWLGYATPGTLSAEVVSPDLGTAVAPHLRRFVQELRAVRGTARIVALCHSYGSVVCGRAAAGLAVDDLVLYGSPGAGADSVAALRTRARVWAGRGTDDWIAQVPHGQLELPFVTVGLGTDPVAPEFGARVFAAGGGGHSDYLRPGSLSLANLARIVAGRAPVEEAHRAA</sequence>
<name>A0A1D7VX80_9ACTN</name>
<protein>
    <recommendedName>
        <fullName evidence="2">DUF1023 domain-containing protein</fullName>
    </recommendedName>
</protein>
<dbReference type="InterPro" id="IPR029058">
    <property type="entry name" value="AB_hydrolase_fold"/>
</dbReference>
<dbReference type="Proteomes" id="UP000094094">
    <property type="component" value="Chromosome"/>
</dbReference>
<dbReference type="EMBL" id="CP017157">
    <property type="protein sequence ID" value="AOP51304.1"/>
    <property type="molecule type" value="Genomic_DNA"/>
</dbReference>
<evidence type="ECO:0000256" key="1">
    <source>
        <dbReference type="SAM" id="SignalP"/>
    </source>
</evidence>
<reference evidence="3 4" key="1">
    <citation type="submission" date="2016-09" db="EMBL/GenBank/DDBJ databases">
        <title>Complete genome sequencing of Streptomyces lydicus 103 and metabolic pathways analysis of antibiotic biosynthesis.</title>
        <authorList>
            <person name="Jia N."/>
            <person name="Ding M.-Z."/>
            <person name="Gao F."/>
            <person name="Yuan Y.-J."/>
        </authorList>
    </citation>
    <scope>NUCLEOTIDE SEQUENCE [LARGE SCALE GENOMIC DNA]</scope>
    <source>
        <strain evidence="3 4">103</strain>
    </source>
</reference>
<feature type="chain" id="PRO_5009101363" description="DUF1023 domain-containing protein" evidence="1">
    <location>
        <begin position="31"/>
        <end position="323"/>
    </location>
</feature>
<accession>A0A1D7VX80</accession>
<proteinExistence type="predicted"/>
<gene>
    <name evidence="3" type="ORF">SL103_18020</name>
</gene>
<dbReference type="AlphaFoldDB" id="A0A1D7VX80"/>
<feature type="signal peptide" evidence="1">
    <location>
        <begin position="1"/>
        <end position="30"/>
    </location>
</feature>
<dbReference type="InterPro" id="IPR010427">
    <property type="entry name" value="DUF1023"/>
</dbReference>
<dbReference type="Pfam" id="PF06259">
    <property type="entry name" value="Abhydrolase_8"/>
    <property type="match status" value="1"/>
</dbReference>
<dbReference type="RefSeq" id="WP_069573862.1">
    <property type="nucleotide sequence ID" value="NZ_CP017157.1"/>
</dbReference>
<keyword evidence="1" id="KW-0732">Signal</keyword>
<feature type="domain" description="DUF1023" evidence="2">
    <location>
        <begin position="99"/>
        <end position="259"/>
    </location>
</feature>
<evidence type="ECO:0000259" key="2">
    <source>
        <dbReference type="Pfam" id="PF06259"/>
    </source>
</evidence>
<dbReference type="SUPFAM" id="SSF53474">
    <property type="entry name" value="alpha/beta-Hydrolases"/>
    <property type="match status" value="1"/>
</dbReference>
<dbReference type="PROSITE" id="PS51318">
    <property type="entry name" value="TAT"/>
    <property type="match status" value="1"/>
</dbReference>
<dbReference type="InterPro" id="IPR006311">
    <property type="entry name" value="TAT_signal"/>
</dbReference>
<evidence type="ECO:0000313" key="4">
    <source>
        <dbReference type="Proteomes" id="UP000094094"/>
    </source>
</evidence>
<dbReference type="Gene3D" id="3.40.50.1820">
    <property type="entry name" value="alpha/beta hydrolase"/>
    <property type="match status" value="1"/>
</dbReference>
<organism evidence="3 4">
    <name type="scientific">Streptomyces lydicus</name>
    <dbReference type="NCBI Taxonomy" id="47763"/>
    <lineage>
        <taxon>Bacteria</taxon>
        <taxon>Bacillati</taxon>
        <taxon>Actinomycetota</taxon>
        <taxon>Actinomycetes</taxon>
        <taxon>Kitasatosporales</taxon>
        <taxon>Streptomycetaceae</taxon>
        <taxon>Streptomyces</taxon>
    </lineage>
</organism>
<evidence type="ECO:0000313" key="3">
    <source>
        <dbReference type="EMBL" id="AOP51304.1"/>
    </source>
</evidence>
<dbReference type="OrthoDB" id="5170249at2"/>
<dbReference type="KEGG" id="slc:SL103_18020"/>